<feature type="region of interest" description="Disordered" evidence="1">
    <location>
        <begin position="1"/>
        <end position="81"/>
    </location>
</feature>
<name>A0A2N9LHM7_9BACT</name>
<proteinExistence type="predicted"/>
<gene>
    <name evidence="2" type="ORF">SBA5_360007</name>
</gene>
<protein>
    <submittedName>
        <fullName evidence="2">Uncharacterized protein</fullName>
    </submittedName>
</protein>
<accession>A0A2N9LHM7</accession>
<feature type="compositionally biased region" description="Low complexity" evidence="1">
    <location>
        <begin position="13"/>
        <end position="22"/>
    </location>
</feature>
<evidence type="ECO:0000313" key="3">
    <source>
        <dbReference type="Proteomes" id="UP000239735"/>
    </source>
</evidence>
<dbReference type="OrthoDB" id="120089at2"/>
<sequence length="234" mass="25812">MAKKKSLKRKSTKPSGHVTTNKKTTKRKLTIPKQPSPRTAAPKKSTSKKATKGKSTKSAQKSPTATKKKVQRPRTSKQFFALPDNQQETWNRVVHVIAKMRSEGISLTKASHEFGLDPRAVRARAGSSLRKTKSGRYVAKPSDKLLRVLVIPSPEGLTEVAVRGSDIASKIAEYSDAVQKFLRTGDSSKLKKFRRMKLLDEKGNRIKLVTDLAVLQKLGSAGVLSFESLYRSAA</sequence>
<organism evidence="2 3">
    <name type="scientific">Candidatus Sulfuritelmatomonas gaucii</name>
    <dbReference type="NCBI Taxonomy" id="2043161"/>
    <lineage>
        <taxon>Bacteria</taxon>
        <taxon>Pseudomonadati</taxon>
        <taxon>Acidobacteriota</taxon>
        <taxon>Terriglobia</taxon>
        <taxon>Terriglobales</taxon>
        <taxon>Acidobacteriaceae</taxon>
        <taxon>Candidatus Sulfuritelmatomonas</taxon>
    </lineage>
</organism>
<dbReference type="Proteomes" id="UP000239735">
    <property type="component" value="Unassembled WGS sequence"/>
</dbReference>
<dbReference type="AlphaFoldDB" id="A0A2N9LHM7"/>
<reference evidence="3" key="1">
    <citation type="submission" date="2018-02" db="EMBL/GenBank/DDBJ databases">
        <authorList>
            <person name="Hausmann B."/>
        </authorList>
    </citation>
    <scope>NUCLEOTIDE SEQUENCE [LARGE SCALE GENOMIC DNA]</scope>
    <source>
        <strain evidence="3">Peat soil MAG SbA5</strain>
    </source>
</reference>
<evidence type="ECO:0000256" key="1">
    <source>
        <dbReference type="SAM" id="MobiDB-lite"/>
    </source>
</evidence>
<dbReference type="EMBL" id="OKRB01000093">
    <property type="protein sequence ID" value="SPE22769.1"/>
    <property type="molecule type" value="Genomic_DNA"/>
</dbReference>
<feature type="compositionally biased region" description="Basic residues" evidence="1">
    <location>
        <begin position="1"/>
        <end position="12"/>
    </location>
</feature>
<evidence type="ECO:0000313" key="2">
    <source>
        <dbReference type="EMBL" id="SPE22769.1"/>
    </source>
</evidence>
<feature type="compositionally biased region" description="Basic residues" evidence="1">
    <location>
        <begin position="45"/>
        <end position="55"/>
    </location>
</feature>
<feature type="compositionally biased region" description="Basic residues" evidence="1">
    <location>
        <begin position="66"/>
        <end position="75"/>
    </location>
</feature>